<evidence type="ECO:0000313" key="11">
    <source>
        <dbReference type="Proteomes" id="UP001630127"/>
    </source>
</evidence>
<dbReference type="InterPro" id="IPR053238">
    <property type="entry name" value="RING-H2_zinc_finger"/>
</dbReference>
<dbReference type="PANTHER" id="PTHR14155:SF610">
    <property type="entry name" value="OS01G0755700 PROTEIN"/>
    <property type="match status" value="1"/>
</dbReference>
<dbReference type="EMBL" id="JBJUIK010000003">
    <property type="protein sequence ID" value="KAL3533022.1"/>
    <property type="molecule type" value="Genomic_DNA"/>
</dbReference>
<keyword evidence="3" id="KW-0479">Metal-binding</keyword>
<evidence type="ECO:0000256" key="6">
    <source>
        <dbReference type="ARBA" id="ARBA00022833"/>
    </source>
</evidence>
<reference evidence="10 11" key="1">
    <citation type="submission" date="2024-11" db="EMBL/GenBank/DDBJ databases">
        <title>A near-complete genome assembly of Cinchona calisaya.</title>
        <authorList>
            <person name="Lian D.C."/>
            <person name="Zhao X.W."/>
            <person name="Wei L."/>
        </authorList>
    </citation>
    <scope>NUCLEOTIDE SEQUENCE [LARGE SCALE GENOMIC DNA]</scope>
    <source>
        <tissue evidence="10">Nenye</tissue>
    </source>
</reference>
<dbReference type="Gene3D" id="3.30.40.10">
    <property type="entry name" value="Zinc/RING finger domain, C3HC4 (zinc finger)"/>
    <property type="match status" value="1"/>
</dbReference>
<keyword evidence="4 8" id="KW-0863">Zinc-finger</keyword>
<protein>
    <recommendedName>
        <fullName evidence="2">RING-type E3 ubiquitin transferase</fullName>
        <ecNumber evidence="2">2.3.2.27</ecNumber>
    </recommendedName>
</protein>
<comment type="similarity">
    <text evidence="7">Belongs to the RING-type zinc finger family. ATL subfamily.</text>
</comment>
<dbReference type="Pfam" id="PF13639">
    <property type="entry name" value="zf-RING_2"/>
    <property type="match status" value="1"/>
</dbReference>
<proteinExistence type="inferred from homology"/>
<dbReference type="InterPro" id="IPR013083">
    <property type="entry name" value="Znf_RING/FYVE/PHD"/>
</dbReference>
<keyword evidence="6" id="KW-0862">Zinc</keyword>
<dbReference type="GO" id="GO:0008270">
    <property type="term" value="F:zinc ion binding"/>
    <property type="evidence" value="ECO:0007669"/>
    <property type="project" value="UniProtKB-KW"/>
</dbReference>
<dbReference type="CDD" id="cd16454">
    <property type="entry name" value="RING-H2_PA-TM-RING"/>
    <property type="match status" value="1"/>
</dbReference>
<evidence type="ECO:0000313" key="10">
    <source>
        <dbReference type="EMBL" id="KAL3533022.1"/>
    </source>
</evidence>
<evidence type="ECO:0000256" key="5">
    <source>
        <dbReference type="ARBA" id="ARBA00022786"/>
    </source>
</evidence>
<evidence type="ECO:0000259" key="9">
    <source>
        <dbReference type="PROSITE" id="PS50089"/>
    </source>
</evidence>
<evidence type="ECO:0000256" key="8">
    <source>
        <dbReference type="PROSITE-ProRule" id="PRU00175"/>
    </source>
</evidence>
<dbReference type="PANTHER" id="PTHR14155">
    <property type="entry name" value="RING FINGER DOMAIN-CONTAINING"/>
    <property type="match status" value="1"/>
</dbReference>
<organism evidence="10 11">
    <name type="scientific">Cinchona calisaya</name>
    <dbReference type="NCBI Taxonomy" id="153742"/>
    <lineage>
        <taxon>Eukaryota</taxon>
        <taxon>Viridiplantae</taxon>
        <taxon>Streptophyta</taxon>
        <taxon>Embryophyta</taxon>
        <taxon>Tracheophyta</taxon>
        <taxon>Spermatophyta</taxon>
        <taxon>Magnoliopsida</taxon>
        <taxon>eudicotyledons</taxon>
        <taxon>Gunneridae</taxon>
        <taxon>Pentapetalae</taxon>
        <taxon>asterids</taxon>
        <taxon>lamiids</taxon>
        <taxon>Gentianales</taxon>
        <taxon>Rubiaceae</taxon>
        <taxon>Cinchonoideae</taxon>
        <taxon>Cinchoneae</taxon>
        <taxon>Cinchona</taxon>
    </lineage>
</organism>
<dbReference type="AlphaFoldDB" id="A0ABD3APK8"/>
<accession>A0ABD3APK8</accession>
<evidence type="ECO:0000256" key="1">
    <source>
        <dbReference type="ARBA" id="ARBA00000900"/>
    </source>
</evidence>
<comment type="caution">
    <text evidence="10">The sequence shown here is derived from an EMBL/GenBank/DDBJ whole genome shotgun (WGS) entry which is preliminary data.</text>
</comment>
<evidence type="ECO:0000256" key="2">
    <source>
        <dbReference type="ARBA" id="ARBA00012483"/>
    </source>
</evidence>
<evidence type="ECO:0000256" key="4">
    <source>
        <dbReference type="ARBA" id="ARBA00022771"/>
    </source>
</evidence>
<sequence length="290" mass="33856">MVSVRVQEIFHCRKVRLFRWNEKILRNNEVSDSEGLALFRITSSFKTFGKPSLAWRHEIESVTNERGVIVPFNLSDLLANDKKLGPRLVRETKRFRPVTYDNLGHHISDYLFSRFQFDPETINLQPNSPKIVIVIEVFRVLIVFFDNTQPPNIQISFFLPPRRTLEKVLLEKVDMDEDNHARDDNKDKDDFLLELRKYLNISGSRGMGRPLTKDEPRAFVEISPKVLGKRKEFDKKVETCPICLGGFDDVDDKRILATTCYHVFHRDCISKWLLNKNSCPTCRLVLPFSD</sequence>
<dbReference type="GO" id="GO:0061630">
    <property type="term" value="F:ubiquitin protein ligase activity"/>
    <property type="evidence" value="ECO:0007669"/>
    <property type="project" value="UniProtKB-EC"/>
</dbReference>
<dbReference type="PROSITE" id="PS50089">
    <property type="entry name" value="ZF_RING_2"/>
    <property type="match status" value="1"/>
</dbReference>
<gene>
    <name evidence="10" type="ORF">ACH5RR_006543</name>
</gene>
<keyword evidence="5" id="KW-0833">Ubl conjugation pathway</keyword>
<dbReference type="EC" id="2.3.2.27" evidence="2"/>
<comment type="catalytic activity">
    <reaction evidence="1">
        <text>S-ubiquitinyl-[E2 ubiquitin-conjugating enzyme]-L-cysteine + [acceptor protein]-L-lysine = [E2 ubiquitin-conjugating enzyme]-L-cysteine + N(6)-ubiquitinyl-[acceptor protein]-L-lysine.</text>
        <dbReference type="EC" id="2.3.2.27"/>
    </reaction>
</comment>
<feature type="domain" description="RING-type" evidence="9">
    <location>
        <begin position="240"/>
        <end position="283"/>
    </location>
</feature>
<dbReference type="SMART" id="SM00184">
    <property type="entry name" value="RING"/>
    <property type="match status" value="1"/>
</dbReference>
<evidence type="ECO:0000256" key="3">
    <source>
        <dbReference type="ARBA" id="ARBA00022723"/>
    </source>
</evidence>
<evidence type="ECO:0000256" key="7">
    <source>
        <dbReference type="ARBA" id="ARBA00024209"/>
    </source>
</evidence>
<name>A0ABD3APK8_9GENT</name>
<keyword evidence="11" id="KW-1185">Reference proteome</keyword>
<dbReference type="Proteomes" id="UP001630127">
    <property type="component" value="Unassembled WGS sequence"/>
</dbReference>
<dbReference type="SUPFAM" id="SSF57850">
    <property type="entry name" value="RING/U-box"/>
    <property type="match status" value="1"/>
</dbReference>
<dbReference type="InterPro" id="IPR001841">
    <property type="entry name" value="Znf_RING"/>
</dbReference>